<dbReference type="Gene3D" id="3.40.33.10">
    <property type="entry name" value="CAP"/>
    <property type="match status" value="2"/>
</dbReference>
<reference evidence="3" key="1">
    <citation type="submission" date="2011-05" db="EMBL/GenBank/DDBJ databases">
        <title>Heligmosomoides polygyrus as a model for gastrointestinal nematode infections : Proteomic analysis reveals dominance of venom allergen homologues among adult excretory-secretory (HES) products.</title>
        <authorList>
            <person name="Hewitson J.P."/>
            <person name="Harcus Y."/>
            <person name="Maizels R.M."/>
        </authorList>
    </citation>
    <scope>NUCLEOTIDE SEQUENCE</scope>
</reference>
<proteinExistence type="predicted"/>
<evidence type="ECO:0000313" key="3">
    <source>
        <dbReference type="EMBL" id="AEP82934.1"/>
    </source>
</evidence>
<feature type="chain" id="PRO_5003471116" evidence="1">
    <location>
        <begin position="26"/>
        <end position="462"/>
    </location>
</feature>
<dbReference type="GO" id="GO:0005576">
    <property type="term" value="C:extracellular region"/>
    <property type="evidence" value="ECO:0007669"/>
    <property type="project" value="InterPro"/>
</dbReference>
<dbReference type="InterPro" id="IPR001283">
    <property type="entry name" value="CRISP-related"/>
</dbReference>
<evidence type="ECO:0000256" key="1">
    <source>
        <dbReference type="SAM" id="SignalP"/>
    </source>
</evidence>
<dbReference type="InterPro" id="IPR035940">
    <property type="entry name" value="CAP_sf"/>
</dbReference>
<keyword evidence="1" id="KW-0732">Signal</keyword>
<accession>G4XWY6</accession>
<evidence type="ECO:0000259" key="2">
    <source>
        <dbReference type="SMART" id="SM00198"/>
    </source>
</evidence>
<dbReference type="Pfam" id="PF00188">
    <property type="entry name" value="CAP"/>
    <property type="match status" value="2"/>
</dbReference>
<organism evidence="3">
    <name type="scientific">Heligmosomoides polygyrus bakeri</name>
    <name type="common">Parasitic nematode worm</name>
    <name type="synonym">Heligmosomoides bakeri</name>
    <dbReference type="NCBI Taxonomy" id="375939"/>
    <lineage>
        <taxon>Eukaryota</taxon>
        <taxon>Metazoa</taxon>
        <taxon>Ecdysozoa</taxon>
        <taxon>Nematoda</taxon>
        <taxon>Chromadorea</taxon>
        <taxon>Rhabditida</taxon>
        <taxon>Rhabditina</taxon>
        <taxon>Rhabditomorpha</taxon>
        <taxon>Strongyloidea</taxon>
        <taxon>Heligmosomidae</taxon>
        <taxon>Heligmosomoides</taxon>
    </lineage>
</organism>
<dbReference type="EMBL" id="JF914925">
    <property type="protein sequence ID" value="AEP82934.1"/>
    <property type="molecule type" value="Genomic_DNA"/>
</dbReference>
<dbReference type="InterPro" id="IPR018244">
    <property type="entry name" value="Allrgn_V5/Tpx1_CS"/>
</dbReference>
<dbReference type="PANTHER" id="PTHR10334">
    <property type="entry name" value="CYSTEINE-RICH SECRETORY PROTEIN-RELATED"/>
    <property type="match status" value="1"/>
</dbReference>
<dbReference type="SMART" id="SM00198">
    <property type="entry name" value="SCP"/>
    <property type="match status" value="1"/>
</dbReference>
<dbReference type="PRINTS" id="PR00837">
    <property type="entry name" value="V5TPXLIKE"/>
</dbReference>
<feature type="domain" description="SCP" evidence="2">
    <location>
        <begin position="276"/>
        <end position="435"/>
    </location>
</feature>
<dbReference type="PROSITE" id="PS01010">
    <property type="entry name" value="CRISP_2"/>
    <property type="match status" value="1"/>
</dbReference>
<dbReference type="InterPro" id="IPR014044">
    <property type="entry name" value="CAP_dom"/>
</dbReference>
<protein>
    <submittedName>
        <fullName evidence="3">Venom allergen/ancylostoma secreted protein-like 18</fullName>
    </submittedName>
</protein>
<dbReference type="CDD" id="cd05380">
    <property type="entry name" value="CAP_euk"/>
    <property type="match status" value="2"/>
</dbReference>
<sequence>MAGAQSFLVTLVAAASLTCRSGVDATKCNGTITTDDNRAEARYNHNFARGRLQLQFLEDRSGNPYRTAENMYEFIYDCELEAIADEYVQGCQQSPPAKPPDGHGFNFKACPYNNGLEYDSPAEFAVDDWIATSTSIDATNIFDEHIKELSNVLNWRTIRLGCSIQSCGGGIVATVACVYESPALQAGEEMYKIGKPCDQDGDCTAYGPSECDTSMKLCRTATTTTAPFTTSYTSTSPLLSISTVSSSTASPTTTFNSQPNPGVNGICSASGEMNDRIRVKAIDMHNYRRTQLSRGEVAKFNGNKLPPAANMIKLRYNCNLEATASAHAKSCSNNYSPLSSRPGIEENLHTIAQTAVPYRVDAMTEAIKHWWKQIRLQEQSIGMAVTFKQKHVNLPISYFTMMAWATTTDLGCGVARCSGNFHVVCHYRPGGNIVNGAVYAKGTPCSQCPTGTYCITPLCVSL</sequence>
<feature type="signal peptide" evidence="1">
    <location>
        <begin position="1"/>
        <end position="25"/>
    </location>
</feature>
<dbReference type="AlphaFoldDB" id="G4XWY6"/>
<name>G4XWY6_HELBE</name>
<dbReference type="SUPFAM" id="SSF55797">
    <property type="entry name" value="PR-1-like"/>
    <property type="match status" value="2"/>
</dbReference>